<comment type="catalytic activity">
    <reaction evidence="15">
        <text>tRNA(Met) + L-methionine + ATP = L-methionyl-tRNA(Met) + AMP + diphosphate</text>
        <dbReference type="Rhea" id="RHEA:13481"/>
        <dbReference type="Rhea" id="RHEA-COMP:9667"/>
        <dbReference type="Rhea" id="RHEA-COMP:9698"/>
        <dbReference type="ChEBI" id="CHEBI:30616"/>
        <dbReference type="ChEBI" id="CHEBI:33019"/>
        <dbReference type="ChEBI" id="CHEBI:57844"/>
        <dbReference type="ChEBI" id="CHEBI:78442"/>
        <dbReference type="ChEBI" id="CHEBI:78530"/>
        <dbReference type="ChEBI" id="CHEBI:456215"/>
        <dbReference type="EC" id="6.1.1.10"/>
    </reaction>
</comment>
<dbReference type="InterPro" id="IPR002547">
    <property type="entry name" value="tRNA-bd_dom"/>
</dbReference>
<dbReference type="AlphaFoldDB" id="X1KQ86"/>
<name>X1KQ86_9ZZZZ</name>
<dbReference type="Gene3D" id="2.40.50.140">
    <property type="entry name" value="Nucleic acid-binding proteins"/>
    <property type="match status" value="1"/>
</dbReference>
<dbReference type="GO" id="GO:0005524">
    <property type="term" value="F:ATP binding"/>
    <property type="evidence" value="ECO:0007669"/>
    <property type="project" value="UniProtKB-KW"/>
</dbReference>
<dbReference type="SUPFAM" id="SSF50249">
    <property type="entry name" value="Nucleic acid-binding proteins"/>
    <property type="match status" value="1"/>
</dbReference>
<evidence type="ECO:0000256" key="6">
    <source>
        <dbReference type="ARBA" id="ARBA00022490"/>
    </source>
</evidence>
<protein>
    <recommendedName>
        <fullName evidence="5">Methionine--tRNA ligase</fullName>
        <ecNumber evidence="4">6.1.1.10</ecNumber>
    </recommendedName>
    <alternativeName>
        <fullName evidence="14">Methionyl-tRNA synthetase</fullName>
    </alternativeName>
</protein>
<dbReference type="InterPro" id="IPR009080">
    <property type="entry name" value="tRNAsynth_Ia_anticodon-bd"/>
</dbReference>
<keyword evidence="9" id="KW-0547">Nucleotide-binding</keyword>
<gene>
    <name evidence="17" type="ORF">S06H3_03463</name>
</gene>
<dbReference type="GO" id="GO:0000049">
    <property type="term" value="F:tRNA binding"/>
    <property type="evidence" value="ECO:0007669"/>
    <property type="project" value="UniProtKB-KW"/>
</dbReference>
<dbReference type="GO" id="GO:0005737">
    <property type="term" value="C:cytoplasm"/>
    <property type="evidence" value="ECO:0007669"/>
    <property type="project" value="UniProtKB-SubCell"/>
</dbReference>
<accession>X1KQ86</accession>
<dbReference type="InterPro" id="IPR004495">
    <property type="entry name" value="Met-tRNA-synth_bsu_C"/>
</dbReference>
<keyword evidence="8" id="KW-0436">Ligase</keyword>
<evidence type="ECO:0000256" key="7">
    <source>
        <dbReference type="ARBA" id="ARBA00022555"/>
    </source>
</evidence>
<evidence type="ECO:0000256" key="5">
    <source>
        <dbReference type="ARBA" id="ARBA00018753"/>
    </source>
</evidence>
<dbReference type="InterPro" id="IPR051270">
    <property type="entry name" value="Tyrosine-tRNA_ligase_regulator"/>
</dbReference>
<keyword evidence="13" id="KW-0030">Aminoacyl-tRNA synthetase</keyword>
<dbReference type="EMBL" id="BARV01001128">
    <property type="protein sequence ID" value="GAH92319.1"/>
    <property type="molecule type" value="Genomic_DNA"/>
</dbReference>
<feature type="non-terminal residue" evidence="17">
    <location>
        <position position="1"/>
    </location>
</feature>
<comment type="caution">
    <text evidence="17">The sequence shown here is derived from an EMBL/GenBank/DDBJ whole genome shotgun (WGS) entry which is preliminary data.</text>
</comment>
<evidence type="ECO:0000256" key="1">
    <source>
        <dbReference type="ARBA" id="ARBA00003314"/>
    </source>
</evidence>
<evidence type="ECO:0000256" key="10">
    <source>
        <dbReference type="ARBA" id="ARBA00022840"/>
    </source>
</evidence>
<dbReference type="SUPFAM" id="SSF47323">
    <property type="entry name" value="Anticodon-binding domain of a subclass of class I aminoacyl-tRNA synthetases"/>
    <property type="match status" value="1"/>
</dbReference>
<proteinExistence type="predicted"/>
<comment type="subcellular location">
    <subcellularLocation>
        <location evidence="2">Cytoplasm</location>
    </subcellularLocation>
</comment>
<evidence type="ECO:0000256" key="2">
    <source>
        <dbReference type="ARBA" id="ARBA00004496"/>
    </source>
</evidence>
<evidence type="ECO:0000256" key="3">
    <source>
        <dbReference type="ARBA" id="ARBA00011738"/>
    </source>
</evidence>
<dbReference type="Gene3D" id="1.10.730.10">
    <property type="entry name" value="Isoleucyl-tRNA Synthetase, Domain 1"/>
    <property type="match status" value="1"/>
</dbReference>
<evidence type="ECO:0000256" key="4">
    <source>
        <dbReference type="ARBA" id="ARBA00012838"/>
    </source>
</evidence>
<dbReference type="CDD" id="cd02800">
    <property type="entry name" value="tRNA_bind_EcMetRS_like"/>
    <property type="match status" value="1"/>
</dbReference>
<reference evidence="17" key="1">
    <citation type="journal article" date="2014" name="Front. Microbiol.">
        <title>High frequency of phylogenetically diverse reductive dehalogenase-homologous genes in deep subseafloor sedimentary metagenomes.</title>
        <authorList>
            <person name="Kawai M."/>
            <person name="Futagami T."/>
            <person name="Toyoda A."/>
            <person name="Takaki Y."/>
            <person name="Nishi S."/>
            <person name="Hori S."/>
            <person name="Arai W."/>
            <person name="Tsubouchi T."/>
            <person name="Morono Y."/>
            <person name="Uchiyama I."/>
            <person name="Ito T."/>
            <person name="Fujiyama A."/>
            <person name="Inagaki F."/>
            <person name="Takami H."/>
        </authorList>
    </citation>
    <scope>NUCLEOTIDE SEQUENCE</scope>
    <source>
        <strain evidence="17">Expedition CK06-06</strain>
    </source>
</reference>
<comment type="function">
    <text evidence="1">Is required not only for elongation of protein synthesis but also for the initiation of all mRNA translation through initiator tRNA(fMet) aminoacylation.</text>
</comment>
<evidence type="ECO:0000256" key="8">
    <source>
        <dbReference type="ARBA" id="ARBA00022598"/>
    </source>
</evidence>
<keyword evidence="7" id="KW-0820">tRNA-binding</keyword>
<evidence type="ECO:0000313" key="17">
    <source>
        <dbReference type="EMBL" id="GAH92319.1"/>
    </source>
</evidence>
<dbReference type="GO" id="GO:0004825">
    <property type="term" value="F:methionine-tRNA ligase activity"/>
    <property type="evidence" value="ECO:0007669"/>
    <property type="project" value="UniProtKB-EC"/>
</dbReference>
<dbReference type="GO" id="GO:0006431">
    <property type="term" value="P:methionyl-tRNA aminoacylation"/>
    <property type="evidence" value="ECO:0007669"/>
    <property type="project" value="InterPro"/>
</dbReference>
<comment type="subunit">
    <text evidence="3">Homodimer.</text>
</comment>
<keyword evidence="11" id="KW-0694">RNA-binding</keyword>
<evidence type="ECO:0000256" key="9">
    <source>
        <dbReference type="ARBA" id="ARBA00022741"/>
    </source>
</evidence>
<dbReference type="FunFam" id="2.40.50.140:FF:000042">
    <property type="entry name" value="Methionine--tRNA ligase"/>
    <property type="match status" value="1"/>
</dbReference>
<dbReference type="PANTHER" id="PTHR11586">
    <property type="entry name" value="TRNA-AMINOACYLATION COFACTOR ARC1 FAMILY MEMBER"/>
    <property type="match status" value="1"/>
</dbReference>
<dbReference type="PROSITE" id="PS50886">
    <property type="entry name" value="TRBD"/>
    <property type="match status" value="1"/>
</dbReference>
<evidence type="ECO:0000256" key="14">
    <source>
        <dbReference type="ARBA" id="ARBA00030904"/>
    </source>
</evidence>
<keyword evidence="10" id="KW-0067">ATP-binding</keyword>
<dbReference type="Pfam" id="PF01588">
    <property type="entry name" value="tRNA_bind"/>
    <property type="match status" value="1"/>
</dbReference>
<dbReference type="EC" id="6.1.1.10" evidence="4"/>
<organism evidence="17">
    <name type="scientific">marine sediment metagenome</name>
    <dbReference type="NCBI Taxonomy" id="412755"/>
    <lineage>
        <taxon>unclassified sequences</taxon>
        <taxon>metagenomes</taxon>
        <taxon>ecological metagenomes</taxon>
    </lineage>
</organism>
<sequence length="186" mass="20695">STCEKTLNVCMKIVTSLSVLIEPFLPFTADKVKKMINFIPQDWDEISEPKLAPTIDKPEILFQKIDNDTIDIQIKKLKKTEITIEEFRKIVLKTAKILKAEVVQGSKNLIKCIVEIGDEKRQIVAGIGKDYKPDELTGKTIVIIENLQPAKIRGVLSRGMLLAADTKEGIILLTPDKPVSSGAIVK</sequence>
<evidence type="ECO:0000259" key="16">
    <source>
        <dbReference type="PROSITE" id="PS50886"/>
    </source>
</evidence>
<dbReference type="PANTHER" id="PTHR11586:SF37">
    <property type="entry name" value="TRNA-BINDING DOMAIN-CONTAINING PROTEIN"/>
    <property type="match status" value="1"/>
</dbReference>
<keyword evidence="6" id="KW-0963">Cytoplasm</keyword>
<keyword evidence="12" id="KW-0648">Protein biosynthesis</keyword>
<evidence type="ECO:0000256" key="12">
    <source>
        <dbReference type="ARBA" id="ARBA00022917"/>
    </source>
</evidence>
<evidence type="ECO:0000256" key="11">
    <source>
        <dbReference type="ARBA" id="ARBA00022884"/>
    </source>
</evidence>
<dbReference type="InterPro" id="IPR012340">
    <property type="entry name" value="NA-bd_OB-fold"/>
</dbReference>
<evidence type="ECO:0000256" key="15">
    <source>
        <dbReference type="ARBA" id="ARBA00047364"/>
    </source>
</evidence>
<evidence type="ECO:0000256" key="13">
    <source>
        <dbReference type="ARBA" id="ARBA00023146"/>
    </source>
</evidence>
<dbReference type="NCBIfam" id="TIGR00399">
    <property type="entry name" value="metG_C_term"/>
    <property type="match status" value="1"/>
</dbReference>
<feature type="domain" description="TRNA-binding" evidence="16">
    <location>
        <begin position="86"/>
        <end position="186"/>
    </location>
</feature>